<dbReference type="SMART" id="SM00387">
    <property type="entry name" value="HATPase_c"/>
    <property type="match status" value="1"/>
</dbReference>
<comment type="subcellular location">
    <subcellularLocation>
        <location evidence="2">Membrane</location>
        <topology evidence="2">Multi-pass membrane protein</topology>
    </subcellularLocation>
</comment>
<evidence type="ECO:0000259" key="15">
    <source>
        <dbReference type="PROSITE" id="PS50112"/>
    </source>
</evidence>
<proteinExistence type="predicted"/>
<dbReference type="InterPro" id="IPR003594">
    <property type="entry name" value="HATPase_dom"/>
</dbReference>
<dbReference type="Proteomes" id="UP000252631">
    <property type="component" value="Unassembled WGS sequence"/>
</dbReference>
<dbReference type="InterPro" id="IPR025201">
    <property type="entry name" value="KdpD_TM"/>
</dbReference>
<evidence type="ECO:0000313" key="18">
    <source>
        <dbReference type="EMBL" id="SSW91266.1"/>
    </source>
</evidence>
<dbReference type="InterPro" id="IPR000014">
    <property type="entry name" value="PAS"/>
</dbReference>
<dbReference type="SUPFAM" id="SSF55785">
    <property type="entry name" value="PYP-like sensor domain (PAS domain)"/>
    <property type="match status" value="3"/>
</dbReference>
<dbReference type="GO" id="GO:0000155">
    <property type="term" value="F:phosphorelay sensor kinase activity"/>
    <property type="evidence" value="ECO:0007669"/>
    <property type="project" value="InterPro"/>
</dbReference>
<dbReference type="SUPFAM" id="SSF55874">
    <property type="entry name" value="ATPase domain of HSP90 chaperone/DNA topoisomerase II/histidine kinase"/>
    <property type="match status" value="1"/>
</dbReference>
<dbReference type="CDD" id="cd00130">
    <property type="entry name" value="PAS"/>
    <property type="match status" value="2"/>
</dbReference>
<feature type="domain" description="PAS" evidence="15">
    <location>
        <begin position="136"/>
        <end position="190"/>
    </location>
</feature>
<dbReference type="Gene3D" id="3.30.565.10">
    <property type="entry name" value="Histidine kinase-like ATPase, C-terminal domain"/>
    <property type="match status" value="1"/>
</dbReference>
<evidence type="ECO:0000256" key="7">
    <source>
        <dbReference type="ARBA" id="ARBA00022741"/>
    </source>
</evidence>
<feature type="transmembrane region" description="Helical" evidence="13">
    <location>
        <begin position="60"/>
        <end position="79"/>
    </location>
</feature>
<feature type="domain" description="Histidine kinase" evidence="14">
    <location>
        <begin position="537"/>
        <end position="752"/>
    </location>
</feature>
<feature type="domain" description="PAC" evidence="16">
    <location>
        <begin position="466"/>
        <end position="517"/>
    </location>
</feature>
<evidence type="ECO:0000256" key="3">
    <source>
        <dbReference type="ARBA" id="ARBA00012438"/>
    </source>
</evidence>
<evidence type="ECO:0000256" key="8">
    <source>
        <dbReference type="ARBA" id="ARBA00022777"/>
    </source>
</evidence>
<keyword evidence="4" id="KW-0597">Phosphoprotein</keyword>
<dbReference type="FunFam" id="3.30.450.20:FF:000099">
    <property type="entry name" value="Sensory box sensor histidine kinase"/>
    <property type="match status" value="1"/>
</dbReference>
<dbReference type="InterPro" id="IPR035965">
    <property type="entry name" value="PAS-like_dom_sf"/>
</dbReference>
<keyword evidence="10 13" id="KW-1133">Transmembrane helix</keyword>
<dbReference type="AlphaFoldDB" id="A0A336JSJ8"/>
<keyword evidence="6 13" id="KW-0812">Transmembrane</keyword>
<reference evidence="18 19" key="1">
    <citation type="submission" date="2017-08" db="EMBL/GenBank/DDBJ databases">
        <authorList>
            <person name="de Groot N.N."/>
        </authorList>
    </citation>
    <scope>NUCLEOTIDE SEQUENCE [LARGE SCALE GENOMIC DNA]</scope>
    <source>
        <strain evidence="18 19">JA575</strain>
    </source>
</reference>
<dbReference type="PROSITE" id="PS50112">
    <property type="entry name" value="PAS"/>
    <property type="match status" value="2"/>
</dbReference>
<evidence type="ECO:0000256" key="1">
    <source>
        <dbReference type="ARBA" id="ARBA00000085"/>
    </source>
</evidence>
<feature type="domain" description="PAC" evidence="16">
    <location>
        <begin position="206"/>
        <end position="258"/>
    </location>
</feature>
<evidence type="ECO:0000256" key="11">
    <source>
        <dbReference type="ARBA" id="ARBA00023012"/>
    </source>
</evidence>
<comment type="catalytic activity">
    <reaction evidence="1">
        <text>ATP + protein L-histidine = ADP + protein N-phospho-L-histidine.</text>
        <dbReference type="EC" id="2.7.13.3"/>
    </reaction>
</comment>
<dbReference type="Gene3D" id="1.10.287.130">
    <property type="match status" value="1"/>
</dbReference>
<dbReference type="InterPro" id="IPR003661">
    <property type="entry name" value="HisK_dim/P_dom"/>
</dbReference>
<dbReference type="NCBIfam" id="TIGR00229">
    <property type="entry name" value="sensory_box"/>
    <property type="match status" value="2"/>
</dbReference>
<evidence type="ECO:0000313" key="19">
    <source>
        <dbReference type="Proteomes" id="UP000252631"/>
    </source>
</evidence>
<dbReference type="EMBL" id="UFQQ01000011">
    <property type="protein sequence ID" value="SSW91266.1"/>
    <property type="molecule type" value="Genomic_DNA"/>
</dbReference>
<evidence type="ECO:0000313" key="20">
    <source>
        <dbReference type="Proteomes" id="UP000256343"/>
    </source>
</evidence>
<dbReference type="InterPro" id="IPR013655">
    <property type="entry name" value="PAS_fold_3"/>
</dbReference>
<dbReference type="Pfam" id="PF00989">
    <property type="entry name" value="PAS"/>
    <property type="match status" value="1"/>
</dbReference>
<evidence type="ECO:0000256" key="5">
    <source>
        <dbReference type="ARBA" id="ARBA00022679"/>
    </source>
</evidence>
<evidence type="ECO:0000256" key="4">
    <source>
        <dbReference type="ARBA" id="ARBA00022553"/>
    </source>
</evidence>
<dbReference type="Gene3D" id="3.30.450.20">
    <property type="entry name" value="PAS domain"/>
    <property type="match status" value="3"/>
</dbReference>
<evidence type="ECO:0000313" key="17">
    <source>
        <dbReference type="EMBL" id="RED33190.1"/>
    </source>
</evidence>
<accession>A0A336JSJ8</accession>
<organism evidence="18 19">
    <name type="scientific">Rhodopseudomonas pentothenatexigens</name>
    <dbReference type="NCBI Taxonomy" id="999699"/>
    <lineage>
        <taxon>Bacteria</taxon>
        <taxon>Pseudomonadati</taxon>
        <taxon>Pseudomonadota</taxon>
        <taxon>Alphaproteobacteria</taxon>
        <taxon>Hyphomicrobiales</taxon>
        <taxon>Nitrobacteraceae</taxon>
        <taxon>Rhodopseudomonas</taxon>
    </lineage>
</organism>
<dbReference type="PROSITE" id="PS50109">
    <property type="entry name" value="HIS_KIN"/>
    <property type="match status" value="1"/>
</dbReference>
<keyword evidence="11" id="KW-0902">Two-component regulatory system</keyword>
<evidence type="ECO:0000256" key="2">
    <source>
        <dbReference type="ARBA" id="ARBA00004141"/>
    </source>
</evidence>
<keyword evidence="9" id="KW-0067">ATP-binding</keyword>
<keyword evidence="12 13" id="KW-0472">Membrane</keyword>
<feature type="domain" description="PAS" evidence="15">
    <location>
        <begin position="266"/>
        <end position="336"/>
    </location>
</feature>
<dbReference type="CDD" id="cd00082">
    <property type="entry name" value="HisKA"/>
    <property type="match status" value="1"/>
</dbReference>
<dbReference type="SMART" id="SM00388">
    <property type="entry name" value="HisKA"/>
    <property type="match status" value="1"/>
</dbReference>
<dbReference type="PANTHER" id="PTHR43304:SF1">
    <property type="entry name" value="PAC DOMAIN-CONTAINING PROTEIN"/>
    <property type="match status" value="1"/>
</dbReference>
<evidence type="ECO:0000256" key="13">
    <source>
        <dbReference type="SAM" id="Phobius"/>
    </source>
</evidence>
<gene>
    <name evidence="17" type="ORF">BJ125_11127</name>
    <name evidence="18" type="ORF">SAMN05892882_11127</name>
</gene>
<dbReference type="InterPro" id="IPR004358">
    <property type="entry name" value="Sig_transdc_His_kin-like_C"/>
</dbReference>
<dbReference type="PRINTS" id="PR00344">
    <property type="entry name" value="BCTRLSENSOR"/>
</dbReference>
<sequence>MPSRLTRQFLAKIGLDCAYACAVVAITVAGGFGLQALLAIAPSASLFSCGVMYVAWRRGIAAAIVAIAMAILAFDYFFLPPLQSFAIRAHDVPQLVFFAAAALFVAYLCDSNRRTNQARRGLEVELRASQSRVAEAQLELQQTVDSIPAMLSVYRPNGIHSLVNKTWIDYTGLSLEQAVQKGGTLFHPDDPERETWRQALASGRPMATEAPIRGADGAFQWFSIRRAPLRDADGRIQKWFSIGFNIEDRKIAEDALRDREARLAATERELRLTLDLIPTLAWRTAADGSADYLNQRWLDYTGLSLEAARGWGWISVVHPDDRAQLHDRWREMLASHEPGEIEARMRRLDGSYRWFLFRAEAHCGDGGEVVSWYGTNTDIEDRKRAEFELQRSRLYLAEAQKLSKTGSFAWDPVADRHLWSDQTYQITDIEPRTAVTTDLLLQRIHPDDRLRMINQLGCAKDGAEAWDYEVRLLMPNQTIKQLRVVAHRLRRGDEAGEIVGALMDITETRRAQEALNTTRNALAHAGRIATLGEISATIAHEVNQPLAAIVANGQACLRFLDRPAPDLNDVRGAVEWIVKDGNRAAEVIRRVRGLMTKADFERRQVGLEGIVAEVVALIQNEIHSQGILLRCDFGAAPPVMADHVQLQQVVLNLIVNAIEAMHAVTDRPRTLTIRTSRDETGRAVVAMEDSGIGLPDNPQALFDPFVSTKPNGLGMGLPICRSIIEEHGGQLWATANADHPGATFQFALAPAAELARAAE</sequence>
<dbReference type="Gene3D" id="1.20.120.620">
    <property type="entry name" value="Backbone structure of the membrane domain of e. Coli histidine kinase receptor kdpd"/>
    <property type="match status" value="1"/>
</dbReference>
<evidence type="ECO:0000256" key="6">
    <source>
        <dbReference type="ARBA" id="ARBA00022692"/>
    </source>
</evidence>
<dbReference type="PANTHER" id="PTHR43304">
    <property type="entry name" value="PHYTOCHROME-LIKE PROTEIN CPH1"/>
    <property type="match status" value="1"/>
</dbReference>
<dbReference type="InterPro" id="IPR005467">
    <property type="entry name" value="His_kinase_dom"/>
</dbReference>
<dbReference type="Pfam" id="PF08447">
    <property type="entry name" value="PAS_3"/>
    <property type="match status" value="2"/>
</dbReference>
<evidence type="ECO:0000256" key="10">
    <source>
        <dbReference type="ARBA" id="ARBA00022989"/>
    </source>
</evidence>
<feature type="transmembrane region" description="Helical" evidence="13">
    <location>
        <begin position="91"/>
        <end position="109"/>
    </location>
</feature>
<evidence type="ECO:0000256" key="9">
    <source>
        <dbReference type="ARBA" id="ARBA00022840"/>
    </source>
</evidence>
<dbReference type="InterPro" id="IPR001610">
    <property type="entry name" value="PAC"/>
</dbReference>
<dbReference type="EMBL" id="QRDT01000011">
    <property type="protein sequence ID" value="RED33190.1"/>
    <property type="molecule type" value="Genomic_DNA"/>
</dbReference>
<dbReference type="Pfam" id="PF02518">
    <property type="entry name" value="HATPase_c"/>
    <property type="match status" value="1"/>
</dbReference>
<dbReference type="InterPro" id="IPR000700">
    <property type="entry name" value="PAS-assoc_C"/>
</dbReference>
<keyword evidence="8 18" id="KW-0418">Kinase</keyword>
<dbReference type="InterPro" id="IPR013767">
    <property type="entry name" value="PAS_fold"/>
</dbReference>
<dbReference type="GO" id="GO:0005524">
    <property type="term" value="F:ATP binding"/>
    <property type="evidence" value="ECO:0007669"/>
    <property type="project" value="UniProtKB-KW"/>
</dbReference>
<dbReference type="InterPro" id="IPR036097">
    <property type="entry name" value="HisK_dim/P_sf"/>
</dbReference>
<dbReference type="PROSITE" id="PS50113">
    <property type="entry name" value="PAC"/>
    <property type="match status" value="3"/>
</dbReference>
<evidence type="ECO:0000259" key="16">
    <source>
        <dbReference type="PROSITE" id="PS50113"/>
    </source>
</evidence>
<reference evidence="17 20" key="2">
    <citation type="submission" date="2018-07" db="EMBL/GenBank/DDBJ databases">
        <title>Genomic Encyclopedia of Archaeal and Bacterial Type Strains, Phase II (KMG-II): from individual species to whole genera.</title>
        <authorList>
            <person name="Goeker M."/>
        </authorList>
    </citation>
    <scope>NUCLEOTIDE SEQUENCE [LARGE SCALE GENOMIC DNA]</scope>
    <source>
        <strain evidence="17 20">JA575</strain>
    </source>
</reference>
<dbReference type="SMART" id="SM00091">
    <property type="entry name" value="PAS"/>
    <property type="match status" value="3"/>
</dbReference>
<keyword evidence="7" id="KW-0547">Nucleotide-binding</keyword>
<dbReference type="EC" id="2.7.13.3" evidence="3"/>
<dbReference type="InterPro" id="IPR038318">
    <property type="entry name" value="KdpD_sf"/>
</dbReference>
<keyword evidence="5" id="KW-0808">Transferase</keyword>
<dbReference type="GO" id="GO:0016020">
    <property type="term" value="C:membrane"/>
    <property type="evidence" value="ECO:0007669"/>
    <property type="project" value="UniProtKB-SubCell"/>
</dbReference>
<name>A0A336JSJ8_9BRAD</name>
<dbReference type="SMART" id="SM00086">
    <property type="entry name" value="PAC"/>
    <property type="match status" value="3"/>
</dbReference>
<dbReference type="InterPro" id="IPR036890">
    <property type="entry name" value="HATPase_C_sf"/>
</dbReference>
<evidence type="ECO:0000256" key="12">
    <source>
        <dbReference type="ARBA" id="ARBA00023136"/>
    </source>
</evidence>
<evidence type="ECO:0000259" key="14">
    <source>
        <dbReference type="PROSITE" id="PS50109"/>
    </source>
</evidence>
<dbReference type="InterPro" id="IPR052162">
    <property type="entry name" value="Sensor_kinase/Photoreceptor"/>
</dbReference>
<dbReference type="GO" id="GO:0006355">
    <property type="term" value="P:regulation of DNA-templated transcription"/>
    <property type="evidence" value="ECO:0007669"/>
    <property type="project" value="InterPro"/>
</dbReference>
<feature type="domain" description="PAC" evidence="16">
    <location>
        <begin position="339"/>
        <end position="391"/>
    </location>
</feature>
<dbReference type="Pfam" id="PF13493">
    <property type="entry name" value="DUF4118"/>
    <property type="match status" value="1"/>
</dbReference>
<dbReference type="Proteomes" id="UP000256343">
    <property type="component" value="Unassembled WGS sequence"/>
</dbReference>
<keyword evidence="20" id="KW-1185">Reference proteome</keyword>
<dbReference type="SUPFAM" id="SSF47384">
    <property type="entry name" value="Homodimeric domain of signal transducing histidine kinase"/>
    <property type="match status" value="1"/>
</dbReference>
<protein>
    <recommendedName>
        <fullName evidence="3">histidine kinase</fullName>
        <ecNumber evidence="3">2.7.13.3</ecNumber>
    </recommendedName>
</protein>